<dbReference type="Proteomes" id="UP000538566">
    <property type="component" value="Unassembled WGS sequence"/>
</dbReference>
<accession>A0A7W7EUR1</accession>
<proteinExistence type="predicted"/>
<evidence type="ECO:0000313" key="1">
    <source>
        <dbReference type="EMBL" id="MBB4614239.1"/>
    </source>
</evidence>
<sequence length="72" mass="7829">MQVKVGHGQGNEPNRLIFTEHSNANDFAADIGITCQIAAAVSAKVSTFDTLELAFMNASRRRSGFQDSPCER</sequence>
<comment type="caution">
    <text evidence="1">The sequence shown here is derived from an EMBL/GenBank/DDBJ whole genome shotgun (WGS) entry which is preliminary data.</text>
</comment>
<dbReference type="EMBL" id="JACHOA010000004">
    <property type="protein sequence ID" value="MBB4614239.1"/>
    <property type="molecule type" value="Genomic_DNA"/>
</dbReference>
<gene>
    <name evidence="1" type="ORF">GGR37_002525</name>
</gene>
<protein>
    <submittedName>
        <fullName evidence="1">Uncharacterized protein</fullName>
    </submittedName>
</protein>
<organism evidence="1 2">
    <name type="scientific">Novosphingobium taihuense</name>
    <dbReference type="NCBI Taxonomy" id="260085"/>
    <lineage>
        <taxon>Bacteria</taxon>
        <taxon>Pseudomonadati</taxon>
        <taxon>Pseudomonadota</taxon>
        <taxon>Alphaproteobacteria</taxon>
        <taxon>Sphingomonadales</taxon>
        <taxon>Sphingomonadaceae</taxon>
        <taxon>Novosphingobium</taxon>
    </lineage>
</organism>
<dbReference type="AlphaFoldDB" id="A0A7W7EUR1"/>
<keyword evidence="2" id="KW-1185">Reference proteome</keyword>
<reference evidence="1 2" key="1">
    <citation type="submission" date="2020-08" db="EMBL/GenBank/DDBJ databases">
        <title>Genomic Encyclopedia of Type Strains, Phase IV (KMG-IV): sequencing the most valuable type-strain genomes for metagenomic binning, comparative biology and taxonomic classification.</title>
        <authorList>
            <person name="Goeker M."/>
        </authorList>
    </citation>
    <scope>NUCLEOTIDE SEQUENCE [LARGE SCALE GENOMIC DNA]</scope>
    <source>
        <strain evidence="1 2">DSM 17507</strain>
    </source>
</reference>
<name>A0A7W7EUR1_9SPHN</name>
<evidence type="ECO:0000313" key="2">
    <source>
        <dbReference type="Proteomes" id="UP000538566"/>
    </source>
</evidence>